<comment type="caution">
    <text evidence="2">The sequence shown here is derived from an EMBL/GenBank/DDBJ whole genome shotgun (WGS) entry which is preliminary data.</text>
</comment>
<dbReference type="InterPro" id="IPR010982">
    <property type="entry name" value="Lambda_DNA-bd_dom_sf"/>
</dbReference>
<dbReference type="InterPro" id="IPR001387">
    <property type="entry name" value="Cro/C1-type_HTH"/>
</dbReference>
<dbReference type="EMBL" id="JADKCH010000018">
    <property type="protein sequence ID" value="MBK8573411.1"/>
    <property type="molecule type" value="Genomic_DNA"/>
</dbReference>
<protein>
    <submittedName>
        <fullName evidence="2">Helix-turn-helix transcriptional regulator</fullName>
    </submittedName>
</protein>
<accession>A0A936K6S4</accession>
<feature type="domain" description="HTH cro/C1-type" evidence="1">
    <location>
        <begin position="42"/>
        <end position="96"/>
    </location>
</feature>
<dbReference type="SUPFAM" id="SSF47413">
    <property type="entry name" value="lambda repressor-like DNA-binding domains"/>
    <property type="match status" value="1"/>
</dbReference>
<dbReference type="GO" id="GO:0003677">
    <property type="term" value="F:DNA binding"/>
    <property type="evidence" value="ECO:0007669"/>
    <property type="project" value="InterPro"/>
</dbReference>
<organism evidence="2 3">
    <name type="scientific">Candidatus Geothrix odensensis</name>
    <dbReference type="NCBI Taxonomy" id="2954440"/>
    <lineage>
        <taxon>Bacteria</taxon>
        <taxon>Pseudomonadati</taxon>
        <taxon>Acidobacteriota</taxon>
        <taxon>Holophagae</taxon>
        <taxon>Holophagales</taxon>
        <taxon>Holophagaceae</taxon>
        <taxon>Geothrix</taxon>
    </lineage>
</organism>
<evidence type="ECO:0000259" key="1">
    <source>
        <dbReference type="PROSITE" id="PS50943"/>
    </source>
</evidence>
<name>A0A936K6S4_9BACT</name>
<proteinExistence type="predicted"/>
<reference evidence="2 3" key="1">
    <citation type="submission" date="2020-10" db="EMBL/GenBank/DDBJ databases">
        <title>Connecting structure to function with the recovery of over 1000 high-quality activated sludge metagenome-assembled genomes encoding full-length rRNA genes using long-read sequencing.</title>
        <authorList>
            <person name="Singleton C.M."/>
            <person name="Petriglieri F."/>
            <person name="Kristensen J.M."/>
            <person name="Kirkegaard R.H."/>
            <person name="Michaelsen T.Y."/>
            <person name="Andersen M.H."/>
            <person name="Karst S.M."/>
            <person name="Dueholm M.S."/>
            <person name="Nielsen P.H."/>
            <person name="Albertsen M."/>
        </authorList>
    </citation>
    <scope>NUCLEOTIDE SEQUENCE [LARGE SCALE GENOMIC DNA]</scope>
    <source>
        <strain evidence="2">OdNE_18-Q3-R46-58_MAXAC.008</strain>
    </source>
</reference>
<dbReference type="AlphaFoldDB" id="A0A936K6S4"/>
<dbReference type="SMART" id="SM00530">
    <property type="entry name" value="HTH_XRE"/>
    <property type="match status" value="1"/>
</dbReference>
<dbReference type="PROSITE" id="PS50943">
    <property type="entry name" value="HTH_CROC1"/>
    <property type="match status" value="1"/>
</dbReference>
<dbReference type="Pfam" id="PF01381">
    <property type="entry name" value="HTH_3"/>
    <property type="match status" value="1"/>
</dbReference>
<evidence type="ECO:0000313" key="3">
    <source>
        <dbReference type="Proteomes" id="UP000709959"/>
    </source>
</evidence>
<dbReference type="Proteomes" id="UP000709959">
    <property type="component" value="Unassembled WGS sequence"/>
</dbReference>
<gene>
    <name evidence="2" type="ORF">IPN91_12385</name>
</gene>
<sequence>MSLPTEDGSLGFSWSRVGFPVASHGNLKSQIAISSKVFAANLRQARLARNWSQMVLADHAGLHFTYVSSVECGKRNISIDAMERLARALETSLPVLLQDLD</sequence>
<evidence type="ECO:0000313" key="2">
    <source>
        <dbReference type="EMBL" id="MBK8573411.1"/>
    </source>
</evidence>
<dbReference type="CDD" id="cd00093">
    <property type="entry name" value="HTH_XRE"/>
    <property type="match status" value="1"/>
</dbReference>
<dbReference type="Gene3D" id="1.10.260.40">
    <property type="entry name" value="lambda repressor-like DNA-binding domains"/>
    <property type="match status" value="1"/>
</dbReference>